<keyword evidence="6" id="KW-1185">Reference proteome</keyword>
<dbReference type="InterPro" id="IPR028350">
    <property type="entry name" value="DNAC/IstB-like"/>
</dbReference>
<reference evidence="5 6" key="1">
    <citation type="submission" date="2020-07" db="EMBL/GenBank/DDBJ databases">
        <title>Alkalicella. sp. LB2 genome.</title>
        <authorList>
            <person name="Postec A."/>
            <person name="Quemeneur M."/>
        </authorList>
    </citation>
    <scope>NUCLEOTIDE SEQUENCE [LARGE SCALE GENOMIC DNA]</scope>
    <source>
        <strain evidence="5 6">LB2</strain>
    </source>
</reference>
<protein>
    <submittedName>
        <fullName evidence="5">ATP-binding protein</fullName>
    </submittedName>
</protein>
<dbReference type="RefSeq" id="WP_213167402.1">
    <property type="nucleotide sequence ID" value="NZ_CP058559.1"/>
</dbReference>
<dbReference type="InterPro" id="IPR027417">
    <property type="entry name" value="P-loop_NTPase"/>
</dbReference>
<evidence type="ECO:0000256" key="2">
    <source>
        <dbReference type="ARBA" id="ARBA00022741"/>
    </source>
</evidence>
<keyword evidence="2" id="KW-0547">Nucleotide-binding</keyword>
<dbReference type="KEGG" id="acae:HYG86_02665"/>
<evidence type="ECO:0000313" key="5">
    <source>
        <dbReference type="EMBL" id="QNO13737.1"/>
    </source>
</evidence>
<dbReference type="CDD" id="cd00009">
    <property type="entry name" value="AAA"/>
    <property type="match status" value="1"/>
</dbReference>
<comment type="similarity">
    <text evidence="1">Belongs to the IS21/IS1162 putative ATP-binding protein family.</text>
</comment>
<accession>A0A7G9W4X5</accession>
<dbReference type="InterPro" id="IPR002611">
    <property type="entry name" value="IstB_ATP-bd"/>
</dbReference>
<dbReference type="AlphaFoldDB" id="A0A7G9W4X5"/>
<name>A0A7G9W4X5_ALKCA</name>
<evidence type="ECO:0000259" key="4">
    <source>
        <dbReference type="SMART" id="SM00382"/>
    </source>
</evidence>
<dbReference type="Gene3D" id="3.40.50.300">
    <property type="entry name" value="P-loop containing nucleotide triphosphate hydrolases"/>
    <property type="match status" value="1"/>
</dbReference>
<dbReference type="PANTHER" id="PTHR30050">
    <property type="entry name" value="CHROMOSOMAL REPLICATION INITIATOR PROTEIN DNAA"/>
    <property type="match status" value="1"/>
</dbReference>
<dbReference type="GO" id="GO:0006260">
    <property type="term" value="P:DNA replication"/>
    <property type="evidence" value="ECO:0007669"/>
    <property type="project" value="TreeGrafter"/>
</dbReference>
<gene>
    <name evidence="5" type="ORF">HYG86_02665</name>
</gene>
<evidence type="ECO:0000313" key="6">
    <source>
        <dbReference type="Proteomes" id="UP000516160"/>
    </source>
</evidence>
<dbReference type="PIRSF" id="PIRSF003073">
    <property type="entry name" value="DNAC_TnpB_IstB"/>
    <property type="match status" value="1"/>
</dbReference>
<evidence type="ECO:0000256" key="3">
    <source>
        <dbReference type="ARBA" id="ARBA00022840"/>
    </source>
</evidence>
<dbReference type="PANTHER" id="PTHR30050:SF4">
    <property type="entry name" value="ATP-BINDING PROTEIN RV3427C IN INSERTION SEQUENCE-RELATED"/>
    <property type="match status" value="1"/>
</dbReference>
<dbReference type="SMART" id="SM00382">
    <property type="entry name" value="AAA"/>
    <property type="match status" value="1"/>
</dbReference>
<feature type="domain" description="AAA+ ATPase" evidence="4">
    <location>
        <begin position="96"/>
        <end position="228"/>
    </location>
</feature>
<proteinExistence type="inferred from homology"/>
<dbReference type="Proteomes" id="UP000516160">
    <property type="component" value="Chromosome"/>
</dbReference>
<dbReference type="Pfam" id="PF01695">
    <property type="entry name" value="IstB_IS21"/>
    <property type="match status" value="1"/>
</dbReference>
<dbReference type="SUPFAM" id="SSF52540">
    <property type="entry name" value="P-loop containing nucleoside triphosphate hydrolases"/>
    <property type="match status" value="1"/>
</dbReference>
<organism evidence="5 6">
    <name type="scientific">Alkalicella caledoniensis</name>
    <dbReference type="NCBI Taxonomy" id="2731377"/>
    <lineage>
        <taxon>Bacteria</taxon>
        <taxon>Bacillati</taxon>
        <taxon>Bacillota</taxon>
        <taxon>Clostridia</taxon>
        <taxon>Eubacteriales</taxon>
        <taxon>Proteinivoracaceae</taxon>
        <taxon>Alkalicella</taxon>
    </lineage>
</organism>
<sequence>MENIKDKLTTCKLAGIQKSYELILEEARQNNMSYEDFFERLLDEELLSRDNNRFNRLMKKANFPNIKTLEQFNYARAPFVKKTDIASYAALEFIEQRKNIIFIGVQGTGKTHLSIGLGVEACKKGKSVLFTSAASLGNRLSEAQNENVMSKFLDRIKKVDLLIIDELGYVELPAATTNLMFQIFSERYEKGSIIVTTNLEFGEWTKVFHDQRMTTAIIDRLIHNCKIFSFDGPSYRLNDHVNLKSNSLKI</sequence>
<dbReference type="InterPro" id="IPR047661">
    <property type="entry name" value="IstB"/>
</dbReference>
<dbReference type="InterPro" id="IPR003593">
    <property type="entry name" value="AAA+_ATPase"/>
</dbReference>
<dbReference type="EMBL" id="CP058559">
    <property type="protein sequence ID" value="QNO13737.1"/>
    <property type="molecule type" value="Genomic_DNA"/>
</dbReference>
<dbReference type="NCBIfam" id="NF038214">
    <property type="entry name" value="IS21_help_AAA"/>
    <property type="match status" value="1"/>
</dbReference>
<keyword evidence="3 5" id="KW-0067">ATP-binding</keyword>
<evidence type="ECO:0000256" key="1">
    <source>
        <dbReference type="ARBA" id="ARBA00008059"/>
    </source>
</evidence>
<dbReference type="GO" id="GO:0005524">
    <property type="term" value="F:ATP binding"/>
    <property type="evidence" value="ECO:0007669"/>
    <property type="project" value="UniProtKB-KW"/>
</dbReference>